<reference evidence="1" key="1">
    <citation type="submission" date="2008-07" db="EMBL/GenBank/DDBJ databases">
        <title>Characterization of the lipid accumulation in a new microalgal species, Pseudochoricystis ellipsoidea (Trebouxiophyceae).</title>
        <authorList>
            <person name="Satoh A."/>
            <person name="Kato M."/>
            <person name="Yamato K.T."/>
            <person name="Ikegami Y."/>
            <person name="Sekiguchi H."/>
            <person name="Kurano N."/>
            <person name="Miyachi S."/>
        </authorList>
    </citation>
    <scope>NUCLEOTIDE SEQUENCE</scope>
    <source>
        <strain evidence="1">MBIC11204</strain>
    </source>
</reference>
<feature type="non-terminal residue" evidence="1">
    <location>
        <position position="1"/>
    </location>
</feature>
<accession>B3Y5Q3</accession>
<organism evidence="1">
    <name type="scientific">Pseudochoricystis ellipsoidea</name>
    <name type="common">nom. nud.</name>
    <dbReference type="NCBI Taxonomy" id="546385"/>
    <lineage>
        <taxon>Eukaryota</taxon>
        <taxon>Viridiplantae</taxon>
        <taxon>Chlorophyta</taxon>
        <taxon>core chlorophytes</taxon>
        <taxon>Trebouxiophyceae</taxon>
    </lineage>
</organism>
<protein>
    <submittedName>
        <fullName evidence="1">Uncharacterized protein</fullName>
    </submittedName>
</protein>
<dbReference type="AlphaFoldDB" id="B3Y5Q3"/>
<proteinExistence type="evidence at transcript level"/>
<feature type="non-terminal residue" evidence="1">
    <location>
        <position position="64"/>
    </location>
</feature>
<sequence length="64" mass="7270">TGRVHCVAGSGYPKGDEIIQERKHRAACCNVRKMLTGRCMDSLANVPSFYCQLVKHEILYWTKV</sequence>
<dbReference type="EMBL" id="AB444284">
    <property type="protein sequence ID" value="BAG55410.1"/>
    <property type="molecule type" value="mRNA"/>
</dbReference>
<reference evidence="1" key="2">
    <citation type="submission" date="2008-07" db="EMBL/GenBank/DDBJ databases">
        <title>Nitrogen-starvation-inducible cDNA clones isolated by using cDNA subtraction in a novel microalga accumulating lipids and hydrocarbons.</title>
        <authorList>
            <person name="Satoh A."/>
        </authorList>
    </citation>
    <scope>NUCLEOTIDE SEQUENCE</scope>
    <source>
        <strain evidence="1">MBIC11204</strain>
    </source>
</reference>
<name>B3Y5Q3_9CHLO</name>
<evidence type="ECO:0000313" key="1">
    <source>
        <dbReference type="EMBL" id="BAG55410.1"/>
    </source>
</evidence>